<proteinExistence type="predicted"/>
<feature type="domain" description="Tyrosine specific protein phosphatases" evidence="13">
    <location>
        <begin position="1237"/>
        <end position="1311"/>
    </location>
</feature>
<dbReference type="CDD" id="cd00047">
    <property type="entry name" value="PTPc"/>
    <property type="match status" value="1"/>
</dbReference>
<dbReference type="PROSITE" id="PS50056">
    <property type="entry name" value="TYR_PHOSPHATASE_2"/>
    <property type="match status" value="1"/>
</dbReference>
<dbReference type="GO" id="GO:0004725">
    <property type="term" value="F:protein tyrosine phosphatase activity"/>
    <property type="evidence" value="ECO:0007669"/>
    <property type="project" value="InterPro"/>
</dbReference>
<feature type="chain" id="PRO_5026939125" evidence="11">
    <location>
        <begin position="28"/>
        <end position="1412"/>
    </location>
</feature>
<dbReference type="InterPro" id="IPR029021">
    <property type="entry name" value="Prot-tyrosine_phosphatase-like"/>
</dbReference>
<evidence type="ECO:0000313" key="15">
    <source>
        <dbReference type="Proteomes" id="UP000504634"/>
    </source>
</evidence>
<dbReference type="FunFam" id="3.90.190.10:FF:000101">
    <property type="entry name" value="phosphatidylinositol phosphatase PTPRQ"/>
    <property type="match status" value="1"/>
</dbReference>
<feature type="domain" description="Fibronectin type-III" evidence="14">
    <location>
        <begin position="627"/>
        <end position="730"/>
    </location>
</feature>
<gene>
    <name evidence="16" type="primary">LOC115624383</name>
</gene>
<dbReference type="GeneID" id="115624383"/>
<dbReference type="Pfam" id="PF00041">
    <property type="entry name" value="fn3"/>
    <property type="match status" value="1"/>
</dbReference>
<keyword evidence="4" id="KW-0378">Hydrolase</keyword>
<evidence type="ECO:0000256" key="11">
    <source>
        <dbReference type="SAM" id="SignalP"/>
    </source>
</evidence>
<feature type="domain" description="Fibronectin type-III" evidence="14">
    <location>
        <begin position="741"/>
        <end position="843"/>
    </location>
</feature>
<dbReference type="SMART" id="SM00060">
    <property type="entry name" value="FN3"/>
    <property type="match status" value="5"/>
</dbReference>
<dbReference type="RefSeq" id="XP_030374954.1">
    <property type="nucleotide sequence ID" value="XM_030519094.1"/>
</dbReference>
<evidence type="ECO:0000256" key="3">
    <source>
        <dbReference type="ARBA" id="ARBA00022729"/>
    </source>
</evidence>
<evidence type="ECO:0000256" key="5">
    <source>
        <dbReference type="ARBA" id="ARBA00022912"/>
    </source>
</evidence>
<dbReference type="GO" id="GO:0016020">
    <property type="term" value="C:membrane"/>
    <property type="evidence" value="ECO:0007669"/>
    <property type="project" value="UniProtKB-SubCell"/>
</dbReference>
<dbReference type="GO" id="GO:0009653">
    <property type="term" value="P:anatomical structure morphogenesis"/>
    <property type="evidence" value="ECO:0007669"/>
    <property type="project" value="UniProtKB-ARBA"/>
</dbReference>
<dbReference type="CDD" id="cd00063">
    <property type="entry name" value="FN3"/>
    <property type="match status" value="1"/>
</dbReference>
<evidence type="ECO:0000256" key="1">
    <source>
        <dbReference type="ARBA" id="ARBA00004167"/>
    </source>
</evidence>
<dbReference type="PROSITE" id="PS50853">
    <property type="entry name" value="FN3"/>
    <property type="match status" value="3"/>
</dbReference>
<feature type="domain" description="Fibronectin type-III" evidence="14">
    <location>
        <begin position="328"/>
        <end position="423"/>
    </location>
</feature>
<dbReference type="PRINTS" id="PR00700">
    <property type="entry name" value="PRTYPHPHTASE"/>
</dbReference>
<keyword evidence="5" id="KW-0904">Protein phosphatase</keyword>
<dbReference type="InterPro" id="IPR000387">
    <property type="entry name" value="Tyr_Pase_dom"/>
</dbReference>
<dbReference type="SUPFAM" id="SSF49265">
    <property type="entry name" value="Fibronectin type III"/>
    <property type="match status" value="3"/>
</dbReference>
<keyword evidence="8" id="KW-0325">Glycoprotein</keyword>
<dbReference type="Gene3D" id="3.90.190.10">
    <property type="entry name" value="Protein tyrosine phosphatase superfamily"/>
    <property type="match status" value="1"/>
</dbReference>
<comment type="subcellular location">
    <subcellularLocation>
        <location evidence="1">Membrane</location>
        <topology evidence="1">Single-pass membrane protein</topology>
    </subcellularLocation>
</comment>
<evidence type="ECO:0000259" key="13">
    <source>
        <dbReference type="PROSITE" id="PS50056"/>
    </source>
</evidence>
<organism evidence="15 16">
    <name type="scientific">Drosophila lebanonensis</name>
    <name type="common">Fruit fly</name>
    <name type="synonym">Scaptodrosophila lebanonensis</name>
    <dbReference type="NCBI Taxonomy" id="7225"/>
    <lineage>
        <taxon>Eukaryota</taxon>
        <taxon>Metazoa</taxon>
        <taxon>Ecdysozoa</taxon>
        <taxon>Arthropoda</taxon>
        <taxon>Hexapoda</taxon>
        <taxon>Insecta</taxon>
        <taxon>Pterygota</taxon>
        <taxon>Neoptera</taxon>
        <taxon>Endopterygota</taxon>
        <taxon>Diptera</taxon>
        <taxon>Brachycera</taxon>
        <taxon>Muscomorpha</taxon>
        <taxon>Ephydroidea</taxon>
        <taxon>Drosophilidae</taxon>
        <taxon>Scaptodrosophila</taxon>
    </lineage>
</organism>
<evidence type="ECO:0000256" key="2">
    <source>
        <dbReference type="ARBA" id="ARBA00022692"/>
    </source>
</evidence>
<evidence type="ECO:0000259" key="14">
    <source>
        <dbReference type="PROSITE" id="PS50853"/>
    </source>
</evidence>
<keyword evidence="15" id="KW-1185">Reference proteome</keyword>
<reference evidence="16" key="1">
    <citation type="submission" date="2025-08" db="UniProtKB">
        <authorList>
            <consortium name="RefSeq"/>
        </authorList>
    </citation>
    <scope>IDENTIFICATION</scope>
    <source>
        <strain evidence="16">11010-0011.00</strain>
        <tissue evidence="16">Whole body</tissue>
    </source>
</reference>
<dbReference type="InterPro" id="IPR003595">
    <property type="entry name" value="Tyr_Pase_cat"/>
</dbReference>
<dbReference type="InterPro" id="IPR003961">
    <property type="entry name" value="FN3_dom"/>
</dbReference>
<dbReference type="InterPro" id="IPR050713">
    <property type="entry name" value="RTP_Phos/Ushers"/>
</dbReference>
<dbReference type="SMART" id="SM00404">
    <property type="entry name" value="PTPc_motif"/>
    <property type="match status" value="1"/>
</dbReference>
<dbReference type="Pfam" id="PF00102">
    <property type="entry name" value="Y_phosphatase"/>
    <property type="match status" value="1"/>
</dbReference>
<dbReference type="OrthoDB" id="5854685at2759"/>
<evidence type="ECO:0000259" key="12">
    <source>
        <dbReference type="PROSITE" id="PS50055"/>
    </source>
</evidence>
<dbReference type="PROSITE" id="PS50055">
    <property type="entry name" value="TYR_PHOSPHATASE_PTP"/>
    <property type="match status" value="1"/>
</dbReference>
<evidence type="ECO:0000256" key="8">
    <source>
        <dbReference type="ARBA" id="ARBA00023180"/>
    </source>
</evidence>
<dbReference type="InterPro" id="IPR013783">
    <property type="entry name" value="Ig-like_fold"/>
</dbReference>
<dbReference type="SUPFAM" id="SSF52799">
    <property type="entry name" value="(Phosphotyrosine protein) phosphatases II"/>
    <property type="match status" value="1"/>
</dbReference>
<dbReference type="CTD" id="36790"/>
<keyword evidence="7 10" id="KW-0472">Membrane</keyword>
<keyword evidence="6 10" id="KW-1133">Transmembrane helix</keyword>
<evidence type="ECO:0000256" key="9">
    <source>
        <dbReference type="SAM" id="MobiDB-lite"/>
    </source>
</evidence>
<dbReference type="InterPro" id="IPR000242">
    <property type="entry name" value="PTP_cat"/>
</dbReference>
<evidence type="ECO:0000313" key="16">
    <source>
        <dbReference type="RefSeq" id="XP_030374954.1"/>
    </source>
</evidence>
<feature type="domain" description="Tyrosine-protein phosphatase" evidence="12">
    <location>
        <begin position="1071"/>
        <end position="1320"/>
    </location>
</feature>
<keyword evidence="2 10" id="KW-0812">Transmembrane</keyword>
<dbReference type="PANTHER" id="PTHR46957:SF3">
    <property type="entry name" value="CYTOKINE RECEPTOR"/>
    <property type="match status" value="1"/>
</dbReference>
<evidence type="ECO:0000256" key="4">
    <source>
        <dbReference type="ARBA" id="ARBA00022801"/>
    </source>
</evidence>
<dbReference type="GO" id="GO:0048666">
    <property type="term" value="P:neuron development"/>
    <property type="evidence" value="ECO:0007669"/>
    <property type="project" value="UniProtKB-ARBA"/>
</dbReference>
<feature type="signal peptide" evidence="11">
    <location>
        <begin position="1"/>
        <end position="27"/>
    </location>
</feature>
<evidence type="ECO:0000256" key="7">
    <source>
        <dbReference type="ARBA" id="ARBA00023136"/>
    </source>
</evidence>
<evidence type="ECO:0000256" key="10">
    <source>
        <dbReference type="SAM" id="Phobius"/>
    </source>
</evidence>
<feature type="region of interest" description="Disordered" evidence="9">
    <location>
        <begin position="1352"/>
        <end position="1412"/>
    </location>
</feature>
<feature type="transmembrane region" description="Helical" evidence="10">
    <location>
        <begin position="1010"/>
        <end position="1032"/>
    </location>
</feature>
<dbReference type="Proteomes" id="UP000504634">
    <property type="component" value="Unplaced"/>
</dbReference>
<accession>A0A6J2TG32</accession>
<evidence type="ECO:0000256" key="6">
    <source>
        <dbReference type="ARBA" id="ARBA00022989"/>
    </source>
</evidence>
<dbReference type="InterPro" id="IPR016130">
    <property type="entry name" value="Tyr_Pase_AS"/>
</dbReference>
<dbReference type="Gene3D" id="2.60.40.10">
    <property type="entry name" value="Immunoglobulins"/>
    <property type="match status" value="2"/>
</dbReference>
<feature type="compositionally biased region" description="Basic and acidic residues" evidence="9">
    <location>
        <begin position="1367"/>
        <end position="1377"/>
    </location>
</feature>
<dbReference type="PROSITE" id="PS00383">
    <property type="entry name" value="TYR_PHOSPHATASE_1"/>
    <property type="match status" value="1"/>
</dbReference>
<dbReference type="PANTHER" id="PTHR46957">
    <property type="entry name" value="CYTOKINE RECEPTOR"/>
    <property type="match status" value="1"/>
</dbReference>
<sequence length="1412" mass="159368">MYIAHLSRWFYGLIILMYVILAQLVRSDDQIGDDQIIVVATAYTLSFTLKDEQTYQFDKILCRNRNGNDIIANEQNVCDNLDPCSTYTSIITLTREGVLLPDKSIESKTEYKEPTTEITSVECTENSITLKWQTTDGMCIEYFGISATSSDNSYSTQQLRDSPYTYTFENLNSCQNFDLNIKTTDVLSVVVGNDSKAATTKYSEPGDLTLSISNQSNGDTRITWPDVQHKTCINIYKFVWRRDNCDEGTTTLVPLRYRKTDDTGNTIVPNVPNESTVECEWMETSQDGSLKQFTLMNLQGCELHTFEVFINDNQTAKSSESFISAEKTPSAITNPTNIIAATELFWQWEEPSSNAKCVANYKVNLTGPAQRLQFNTTQKLANDLFVVFEDLDPCGSYEIQIVPISLNGTNGPSYQNTVVLNEDQPSEIWNAFWISEPLSIELHWDTPKYGDLCIDSYRTVGWLDENITVDALSRTTKENTVLFDTGLSSCQSYTIQIIPYTVQKLDGLPIQMEIETKAAIVDSKKIDLQLVSRSSHGLKLNARNQDNDNSCQTYFAYFNCSTLTNVPYKTAERYVESHTQSLGFQATLGPLSPDVAYTCDVILHNMAGASKSKRILDQRTQGYFPEKPQNLEVLNRTSNSLYFRWREPIYSNGQIRFYIVYLMLYKPAYFVPSNCPIIDGKMKDPIPLNNLETSFDSLFPAIEYSMQVAAQNDYGLGQYTAPLIAETLPGVSDPVSDLNITISGPNPYSNAYSANATVFWNMPCKSNGVIEAFQVKFRGERNSSQPTYFMRSVPPDTSGGGRMSYTETMLQPEYNYTVSVAVKTLDVDELSEGEYKTFEAPAGIPARLSEDVIGHMRVNAYETNHPTSSAIVRLPIDIMSSDAGTIKYIALLLSQKSCASVMDLQNDTLDSNQNWPPVRPWEAADQDGDCICQYQTTPVRWEPNISTAGSQEITYTIGIGKCPDESEPFCNGPLKADTEYHLVVRLFTKSGYNDAALLEFKTDAAIKVTLILVSVCCCLLLAFVVGLLVLWVRKRIAWHRDSGQGIEDPFGNVTPKNFAIFYNEVSKPEKLAREFKEITVVAQLSYAASELGCHKNRYADIYPYDKNRVILDIDSECSGSDYINASFIDGHTRKKEYIATQGPKPETIMDFWRMILQYNVRVIVQVTQFREGNSIKCHEYFPYTMRGLNVRVKSKESFELYERTELSVVHDLYGLKQKVIHFYFKKWPDHGCPENPLHLITFLRKVKAEKRPNYSPIVVHCSAGVGRTGTFIGLDLIMQRLKSESKINIFETVKKLRFQRMKMVQTQQQYTFLYSCTFELVKHKIPRIALKSEGRAKHTITPITGKKVSFPDSDALNNIVPDPSDAEPGKTFERSEMEANAPPPLPFSSPFAGIRKGNAPESLHHPKHTKDG</sequence>
<protein>
    <submittedName>
        <fullName evidence="16">Tyrosine-protein phosphatase 10D</fullName>
    </submittedName>
</protein>
<dbReference type="InterPro" id="IPR036116">
    <property type="entry name" value="FN3_sf"/>
</dbReference>
<name>A0A6J2TG32_DROLE</name>
<dbReference type="SMART" id="SM00194">
    <property type="entry name" value="PTPc"/>
    <property type="match status" value="1"/>
</dbReference>
<keyword evidence="3 11" id="KW-0732">Signal</keyword>